<keyword evidence="4" id="KW-1185">Reference proteome</keyword>
<evidence type="ECO:0000313" key="3">
    <source>
        <dbReference type="EMBL" id="KAK2112653.1"/>
    </source>
</evidence>
<reference evidence="3 4" key="1">
    <citation type="submission" date="2023-05" db="EMBL/GenBank/DDBJ databases">
        <title>B98-5 Cell Line De Novo Hybrid Assembly: An Optical Mapping Approach.</title>
        <authorList>
            <person name="Kananen K."/>
            <person name="Auerbach J.A."/>
            <person name="Kautto E."/>
            <person name="Blachly J.S."/>
        </authorList>
    </citation>
    <scope>NUCLEOTIDE SEQUENCE [LARGE SCALE GENOMIC DNA]</scope>
    <source>
        <strain evidence="3">B95-8</strain>
        <tissue evidence="3">Cell line</tissue>
    </source>
</reference>
<comment type="caution">
    <text evidence="3">The sequence shown here is derived from an EMBL/GenBank/DDBJ whole genome shotgun (WGS) entry which is preliminary data.</text>
</comment>
<evidence type="ECO:0000256" key="2">
    <source>
        <dbReference type="SAM" id="Coils"/>
    </source>
</evidence>
<keyword evidence="1 2" id="KW-0175">Coiled coil</keyword>
<dbReference type="PANTHER" id="PTHR24200:SF14">
    <property type="entry name" value="MICROTUBULE-ASSOCIATED TUMOR SUPPRESSOR CANDIDATE 2"/>
    <property type="match status" value="1"/>
</dbReference>
<feature type="coiled-coil region" evidence="2">
    <location>
        <begin position="78"/>
        <end position="105"/>
    </location>
</feature>
<sequence length="156" mass="17940">MVKVLETGVQFRKRSLEWKHSAFAHSTGEAQKLRQNRLRGGARAGAMGAAVIALLSAVTLEANHDFVVRGGVPTPKRYRAENFRCEKLQKEKEELERRFEDEVKKLGWQQQAELQELEERLQLQFEAEMARLQEEHRGQLLSIGCQHQEQENASTD</sequence>
<dbReference type="Proteomes" id="UP001266305">
    <property type="component" value="Unassembled WGS sequence"/>
</dbReference>
<organism evidence="3 4">
    <name type="scientific">Saguinus oedipus</name>
    <name type="common">Cotton-top tamarin</name>
    <name type="synonym">Oedipomidas oedipus</name>
    <dbReference type="NCBI Taxonomy" id="9490"/>
    <lineage>
        <taxon>Eukaryota</taxon>
        <taxon>Metazoa</taxon>
        <taxon>Chordata</taxon>
        <taxon>Craniata</taxon>
        <taxon>Vertebrata</taxon>
        <taxon>Euteleostomi</taxon>
        <taxon>Mammalia</taxon>
        <taxon>Eutheria</taxon>
        <taxon>Euarchontoglires</taxon>
        <taxon>Primates</taxon>
        <taxon>Haplorrhini</taxon>
        <taxon>Platyrrhini</taxon>
        <taxon>Cebidae</taxon>
        <taxon>Callitrichinae</taxon>
        <taxon>Saguinus</taxon>
    </lineage>
</organism>
<dbReference type="InterPro" id="IPR051293">
    <property type="entry name" value="MTUS1/CCDC69"/>
</dbReference>
<proteinExistence type="predicted"/>
<name>A0ABQ9VTE0_SAGOE</name>
<evidence type="ECO:0000313" key="4">
    <source>
        <dbReference type="Proteomes" id="UP001266305"/>
    </source>
</evidence>
<dbReference type="EMBL" id="JASSZA010000005">
    <property type="protein sequence ID" value="KAK2112653.1"/>
    <property type="molecule type" value="Genomic_DNA"/>
</dbReference>
<protein>
    <submittedName>
        <fullName evidence="3">Uncharacterized protein</fullName>
    </submittedName>
</protein>
<accession>A0ABQ9VTE0</accession>
<gene>
    <name evidence="3" type="ORF">P7K49_012400</name>
</gene>
<evidence type="ECO:0000256" key="1">
    <source>
        <dbReference type="ARBA" id="ARBA00023054"/>
    </source>
</evidence>
<dbReference type="PANTHER" id="PTHR24200">
    <property type="entry name" value="TOUCAN, ISOFORM A"/>
    <property type="match status" value="1"/>
</dbReference>